<dbReference type="GeneID" id="94840131"/>
<name>A0A1J4K170_9EUKA</name>
<keyword evidence="1" id="KW-0547">Nucleotide-binding</keyword>
<dbReference type="PRINTS" id="PR00449">
    <property type="entry name" value="RASTRNSFRMNG"/>
</dbReference>
<keyword evidence="3" id="KW-1185">Reference proteome</keyword>
<dbReference type="NCBIfam" id="TIGR00231">
    <property type="entry name" value="small_GTP"/>
    <property type="match status" value="1"/>
</dbReference>
<dbReference type="Gene3D" id="3.40.50.300">
    <property type="entry name" value="P-loop containing nucleotide triphosphate hydrolases"/>
    <property type="match status" value="1"/>
</dbReference>
<protein>
    <submittedName>
        <fullName evidence="2">Small GTP-binding protein</fullName>
    </submittedName>
</protein>
<dbReference type="Pfam" id="PF00071">
    <property type="entry name" value="Ras"/>
    <property type="match status" value="1"/>
</dbReference>
<dbReference type="PROSITE" id="PS51419">
    <property type="entry name" value="RAB"/>
    <property type="match status" value="1"/>
</dbReference>
<dbReference type="PROSITE" id="PS51421">
    <property type="entry name" value="RAS"/>
    <property type="match status" value="1"/>
</dbReference>
<dbReference type="InterPro" id="IPR001806">
    <property type="entry name" value="Small_GTPase"/>
</dbReference>
<dbReference type="EMBL" id="MLAK01000769">
    <property type="protein sequence ID" value="OHT05127.1"/>
    <property type="molecule type" value="Genomic_DNA"/>
</dbReference>
<dbReference type="FunFam" id="3.40.50.300:FF:001462">
    <property type="entry name" value="Small GTP-binding protein, putative"/>
    <property type="match status" value="1"/>
</dbReference>
<evidence type="ECO:0000313" key="2">
    <source>
        <dbReference type="EMBL" id="OHT05127.1"/>
    </source>
</evidence>
<dbReference type="GO" id="GO:0005525">
    <property type="term" value="F:GTP binding"/>
    <property type="evidence" value="ECO:0007669"/>
    <property type="project" value="InterPro"/>
</dbReference>
<dbReference type="SMART" id="SM00176">
    <property type="entry name" value="RAN"/>
    <property type="match status" value="1"/>
</dbReference>
<dbReference type="RefSeq" id="XP_068358263.1">
    <property type="nucleotide sequence ID" value="XM_068505427.1"/>
</dbReference>
<accession>A0A1J4K170</accession>
<dbReference type="InterPro" id="IPR027417">
    <property type="entry name" value="P-loop_NTPase"/>
</dbReference>
<reference evidence="2" key="1">
    <citation type="submission" date="2016-10" db="EMBL/GenBank/DDBJ databases">
        <authorList>
            <person name="Benchimol M."/>
            <person name="Almeida L.G."/>
            <person name="Vasconcelos A.T."/>
            <person name="Perreira-Neves A."/>
            <person name="Rosa I.A."/>
            <person name="Tasca T."/>
            <person name="Bogo M.R."/>
            <person name="de Souza W."/>
        </authorList>
    </citation>
    <scope>NUCLEOTIDE SEQUENCE [LARGE SCALE GENOMIC DNA]</scope>
    <source>
        <strain evidence="2">K</strain>
    </source>
</reference>
<sequence>MAEDTEYKVVMIGDANVGKTSLVNQFYRRTFNINESPTIAASYIQVPIKLKNETIRLNIWDTAGHEKFHCIVPLYARTADALIVIFDITSEQSFENAKNWFYSLCEEIGKSPVSVLCGNKIDLLDEIDTEPFETWAKENNVIFELTSAMTGKNVREMFTRVGEALLNVGLPNDAKQTEYVRIEQPASSCNC</sequence>
<dbReference type="PANTHER" id="PTHR47978">
    <property type="match status" value="1"/>
</dbReference>
<dbReference type="VEuPathDB" id="TrichDB:TRFO_27257"/>
<dbReference type="CDD" id="cd00154">
    <property type="entry name" value="Rab"/>
    <property type="match status" value="1"/>
</dbReference>
<dbReference type="InterPro" id="IPR005225">
    <property type="entry name" value="Small_GTP-bd"/>
</dbReference>
<gene>
    <name evidence="2" type="ORF">TRFO_27257</name>
</gene>
<dbReference type="Proteomes" id="UP000179807">
    <property type="component" value="Unassembled WGS sequence"/>
</dbReference>
<dbReference type="SMART" id="SM00174">
    <property type="entry name" value="RHO"/>
    <property type="match status" value="1"/>
</dbReference>
<dbReference type="SMART" id="SM00175">
    <property type="entry name" value="RAB"/>
    <property type="match status" value="1"/>
</dbReference>
<dbReference type="GO" id="GO:0003924">
    <property type="term" value="F:GTPase activity"/>
    <property type="evidence" value="ECO:0007669"/>
    <property type="project" value="InterPro"/>
</dbReference>
<dbReference type="OrthoDB" id="63533at2759"/>
<organism evidence="2 3">
    <name type="scientific">Tritrichomonas foetus</name>
    <dbReference type="NCBI Taxonomy" id="1144522"/>
    <lineage>
        <taxon>Eukaryota</taxon>
        <taxon>Metamonada</taxon>
        <taxon>Parabasalia</taxon>
        <taxon>Tritrichomonadida</taxon>
        <taxon>Tritrichomonadidae</taxon>
        <taxon>Tritrichomonas</taxon>
    </lineage>
</organism>
<evidence type="ECO:0000313" key="3">
    <source>
        <dbReference type="Proteomes" id="UP000179807"/>
    </source>
</evidence>
<dbReference type="SUPFAM" id="SSF52540">
    <property type="entry name" value="P-loop containing nucleoside triphosphate hydrolases"/>
    <property type="match status" value="1"/>
</dbReference>
<dbReference type="SMART" id="SM00173">
    <property type="entry name" value="RAS"/>
    <property type="match status" value="1"/>
</dbReference>
<evidence type="ECO:0000256" key="1">
    <source>
        <dbReference type="ARBA" id="ARBA00022741"/>
    </source>
</evidence>
<dbReference type="AlphaFoldDB" id="A0A1J4K170"/>
<proteinExistence type="predicted"/>
<comment type="caution">
    <text evidence="2">The sequence shown here is derived from an EMBL/GenBank/DDBJ whole genome shotgun (WGS) entry which is preliminary data.</text>
</comment>